<dbReference type="InterPro" id="IPR009288">
    <property type="entry name" value="AIG2-like_dom"/>
</dbReference>
<dbReference type="EMBL" id="UINC01042061">
    <property type="protein sequence ID" value="SVB44188.1"/>
    <property type="molecule type" value="Genomic_DNA"/>
</dbReference>
<dbReference type="SUPFAM" id="SSF110857">
    <property type="entry name" value="Gamma-glutamyl cyclotransferase-like"/>
    <property type="match status" value="1"/>
</dbReference>
<dbReference type="Pfam" id="PF06094">
    <property type="entry name" value="GGACT"/>
    <property type="match status" value="1"/>
</dbReference>
<evidence type="ECO:0000313" key="2">
    <source>
        <dbReference type="EMBL" id="SVB44188.1"/>
    </source>
</evidence>
<protein>
    <recommendedName>
        <fullName evidence="1">Gamma-glutamylcyclotransferase AIG2-like domain-containing protein</fullName>
    </recommendedName>
</protein>
<proteinExistence type="predicted"/>
<dbReference type="AlphaFoldDB" id="A0A382E0K3"/>
<dbReference type="CDD" id="cd06661">
    <property type="entry name" value="GGCT_like"/>
    <property type="match status" value="1"/>
</dbReference>
<reference evidence="2" key="1">
    <citation type="submission" date="2018-05" db="EMBL/GenBank/DDBJ databases">
        <authorList>
            <person name="Lanie J.A."/>
            <person name="Ng W.-L."/>
            <person name="Kazmierczak K.M."/>
            <person name="Andrzejewski T.M."/>
            <person name="Davidsen T.M."/>
            <person name="Wayne K.J."/>
            <person name="Tettelin H."/>
            <person name="Glass J.I."/>
            <person name="Rusch D."/>
            <person name="Podicherti R."/>
            <person name="Tsui H.-C.T."/>
            <person name="Winkler M.E."/>
        </authorList>
    </citation>
    <scope>NUCLEOTIDE SEQUENCE</scope>
</reference>
<dbReference type="InterPro" id="IPR013024">
    <property type="entry name" value="GGCT-like"/>
</dbReference>
<organism evidence="2">
    <name type="scientific">marine metagenome</name>
    <dbReference type="NCBI Taxonomy" id="408172"/>
    <lineage>
        <taxon>unclassified sequences</taxon>
        <taxon>metagenomes</taxon>
        <taxon>ecological metagenomes</taxon>
    </lineage>
</organism>
<feature type="domain" description="Gamma-glutamylcyclotransferase AIG2-like" evidence="1">
    <location>
        <begin position="4"/>
        <end position="108"/>
    </location>
</feature>
<name>A0A382E0K3_9ZZZZ</name>
<accession>A0A382E0K3</accession>
<gene>
    <name evidence="2" type="ORF">METZ01_LOCUS197042</name>
</gene>
<sequence>MENLFSYGTLQQKKVQLDTFDRFLEGKKDVLKEYCVSEIKIEDPSVIGLSGKEVHPILRFTGNNFDEVKGMVFKISYNELLMADEYEVEDYSRLEVVLKSGTKAWVYIGA</sequence>
<dbReference type="Gene3D" id="3.10.490.10">
    <property type="entry name" value="Gamma-glutamyl cyclotransferase-like"/>
    <property type="match status" value="1"/>
</dbReference>
<dbReference type="InterPro" id="IPR036568">
    <property type="entry name" value="GGCT-like_sf"/>
</dbReference>
<evidence type="ECO:0000259" key="1">
    <source>
        <dbReference type="Pfam" id="PF06094"/>
    </source>
</evidence>